<organism evidence="2 3">
    <name type="scientific">Hankyongella ginsenosidimutans</name>
    <dbReference type="NCBI Taxonomy" id="1763828"/>
    <lineage>
        <taxon>Bacteria</taxon>
        <taxon>Pseudomonadati</taxon>
        <taxon>Pseudomonadota</taxon>
        <taxon>Alphaproteobacteria</taxon>
        <taxon>Sphingomonadales</taxon>
        <taxon>Sphingomonadaceae</taxon>
        <taxon>Hankyongella</taxon>
    </lineage>
</organism>
<keyword evidence="1" id="KW-0472">Membrane</keyword>
<feature type="transmembrane region" description="Helical" evidence="1">
    <location>
        <begin position="25"/>
        <end position="44"/>
    </location>
</feature>
<evidence type="ECO:0000256" key="1">
    <source>
        <dbReference type="SAM" id="Phobius"/>
    </source>
</evidence>
<dbReference type="AlphaFoldDB" id="A0A4D7CBY4"/>
<dbReference type="EMBL" id="CP039704">
    <property type="protein sequence ID" value="QCI80406.1"/>
    <property type="molecule type" value="Genomic_DNA"/>
</dbReference>
<keyword evidence="1" id="KW-0812">Transmembrane</keyword>
<protein>
    <submittedName>
        <fullName evidence="2">Uncharacterized protein</fullName>
    </submittedName>
</protein>
<keyword evidence="1" id="KW-1133">Transmembrane helix</keyword>
<name>A0A4D7CBY4_9SPHN</name>
<accession>A0A4D7CBY4</accession>
<dbReference type="RefSeq" id="WP_222873302.1">
    <property type="nucleotide sequence ID" value="NZ_CP039704.1"/>
</dbReference>
<reference evidence="3" key="1">
    <citation type="submission" date="2019-04" db="EMBL/GenBank/DDBJ databases">
        <title>Complete genome sequence of Sphingomonas sp. W1-2-3.</title>
        <authorList>
            <person name="Im W.T."/>
        </authorList>
    </citation>
    <scope>NUCLEOTIDE SEQUENCE [LARGE SCALE GENOMIC DNA]</scope>
    <source>
        <strain evidence="3">W1-2-3</strain>
    </source>
</reference>
<dbReference type="KEGG" id="hgn:E6W36_15440"/>
<evidence type="ECO:0000313" key="2">
    <source>
        <dbReference type="EMBL" id="QCI80406.1"/>
    </source>
</evidence>
<feature type="transmembrane region" description="Helical" evidence="1">
    <location>
        <begin position="65"/>
        <end position="86"/>
    </location>
</feature>
<dbReference type="Proteomes" id="UP000298714">
    <property type="component" value="Chromosome"/>
</dbReference>
<keyword evidence="3" id="KW-1185">Reference proteome</keyword>
<evidence type="ECO:0000313" key="3">
    <source>
        <dbReference type="Proteomes" id="UP000298714"/>
    </source>
</evidence>
<sequence>MGLAAVAPEFTTVVLGAQWRALPPLLWALGLAAPFFTVSLLFNAPFDALGRPELSVQSNLIRAGLTLVTLIVGAQFGLETLIWVYGAGWRWPASSSPGSASRCWASGGGRRWPTWRPRWRPGWR</sequence>
<gene>
    <name evidence="2" type="ORF">E6W36_15440</name>
</gene>
<proteinExistence type="predicted"/>